<dbReference type="EMBL" id="LLZH01000302">
    <property type="protein sequence ID" value="KUL27066.1"/>
    <property type="molecule type" value="Genomic_DNA"/>
</dbReference>
<comment type="caution">
    <text evidence="1">The sequence shown here is derived from an EMBL/GenBank/DDBJ whole genome shotgun (WGS) entry which is preliminary data.</text>
</comment>
<evidence type="ECO:0000313" key="1">
    <source>
        <dbReference type="EMBL" id="KUL27066.1"/>
    </source>
</evidence>
<dbReference type="OrthoDB" id="3284019at2"/>
<reference evidence="1 2" key="1">
    <citation type="submission" date="2015-10" db="EMBL/GenBank/DDBJ databases">
        <authorList>
            <person name="Gilbert D.G."/>
        </authorList>
    </citation>
    <scope>NUCLEOTIDE SEQUENCE [LARGE SCALE GENOMIC DNA]</scope>
    <source>
        <strain evidence="1 2">NRRL B-16712</strain>
    </source>
</reference>
<keyword evidence="2" id="KW-1185">Reference proteome</keyword>
<dbReference type="Proteomes" id="UP000053244">
    <property type="component" value="Unassembled WGS sequence"/>
</dbReference>
<dbReference type="AlphaFoldDB" id="A0A101JIK1"/>
<accession>A0A101JIK1</accession>
<sequence length="346" mass="38810">MIASVWRLLTRQILTNPAQDDTALREACEQARYGSDTEPARRALAGTRGDHARRARYVRVLAASTAGGLGSRADKTTGPVDTEAAWADTWAARNPADPEAQLVRARSLLERAWEVRGGGWASTVRRDQWAEFARLADLADQANDRAMALAPDDPTPWVTRLRTQIARSAPRESVDETWRELTRRDPWHWEGHQLRLTHSCRKWSGSHEQMYGFARSVTATAPTGSPLHVLPIRAAAEWALWEEDRAAPRRTAAEVEEQWRQDPVMQSDLDTALSRWFHQPGARHPDWYDDLNHLAYGLARSGRDADAAPVFAAIGKFMTTTPWGWWGAGPNDVAFVRARARARRAG</sequence>
<organism evidence="1 2">
    <name type="scientific">Actinoplanes awajinensis subsp. mycoplanecinus</name>
    <dbReference type="NCBI Taxonomy" id="135947"/>
    <lineage>
        <taxon>Bacteria</taxon>
        <taxon>Bacillati</taxon>
        <taxon>Actinomycetota</taxon>
        <taxon>Actinomycetes</taxon>
        <taxon>Micromonosporales</taxon>
        <taxon>Micromonosporaceae</taxon>
        <taxon>Actinoplanes</taxon>
    </lineage>
</organism>
<protein>
    <submittedName>
        <fullName evidence="1">Uncharacterized protein</fullName>
    </submittedName>
</protein>
<gene>
    <name evidence="1" type="ORF">ADL15_36630</name>
</gene>
<proteinExistence type="predicted"/>
<name>A0A101JIK1_9ACTN</name>
<evidence type="ECO:0000313" key="2">
    <source>
        <dbReference type="Proteomes" id="UP000053244"/>
    </source>
</evidence>
<dbReference type="RefSeq" id="WP_067701180.1">
    <property type="nucleotide sequence ID" value="NZ_LLZH01000302.1"/>
</dbReference>